<comment type="similarity">
    <text evidence="1">Belongs to the short-chain dehydrogenases/reductases (SDR) family.</text>
</comment>
<dbReference type="PANTHER" id="PTHR48107">
    <property type="entry name" value="NADPH-DEPENDENT ALDEHYDE REDUCTASE-LIKE PROTEIN, CHLOROPLASTIC-RELATED"/>
    <property type="match status" value="1"/>
</dbReference>
<comment type="caution">
    <text evidence="3">The sequence shown here is derived from an EMBL/GenBank/DDBJ whole genome shotgun (WGS) entry which is preliminary data.</text>
</comment>
<dbReference type="PANTHER" id="PTHR48107:SF16">
    <property type="entry name" value="NADPH-DEPENDENT ALDEHYDE REDUCTASE 1, CHLOROPLASTIC"/>
    <property type="match status" value="1"/>
</dbReference>
<name>A0ABW0GNP8_9MICO</name>
<gene>
    <name evidence="3" type="ORF">ACFPJ6_12505</name>
</gene>
<dbReference type="SUPFAM" id="SSF51735">
    <property type="entry name" value="NAD(P)-binding Rossmann-fold domains"/>
    <property type="match status" value="1"/>
</dbReference>
<protein>
    <submittedName>
        <fullName evidence="3">SDR family oxidoreductase</fullName>
    </submittedName>
</protein>
<evidence type="ECO:0000313" key="3">
    <source>
        <dbReference type="EMBL" id="MFC5381612.1"/>
    </source>
</evidence>
<reference evidence="4" key="1">
    <citation type="journal article" date="2019" name="Int. J. Syst. Evol. Microbiol.">
        <title>The Global Catalogue of Microorganisms (GCM) 10K type strain sequencing project: providing services to taxonomists for standard genome sequencing and annotation.</title>
        <authorList>
            <consortium name="The Broad Institute Genomics Platform"/>
            <consortium name="The Broad Institute Genome Sequencing Center for Infectious Disease"/>
            <person name="Wu L."/>
            <person name="Ma J."/>
        </authorList>
    </citation>
    <scope>NUCLEOTIDE SEQUENCE [LARGE SCALE GENOMIC DNA]</scope>
    <source>
        <strain evidence="4">CCUG 43114</strain>
    </source>
</reference>
<dbReference type="InterPro" id="IPR036291">
    <property type="entry name" value="NAD(P)-bd_dom_sf"/>
</dbReference>
<dbReference type="Gene3D" id="3.40.50.720">
    <property type="entry name" value="NAD(P)-binding Rossmann-like Domain"/>
    <property type="match status" value="1"/>
</dbReference>
<evidence type="ECO:0000313" key="4">
    <source>
        <dbReference type="Proteomes" id="UP001596122"/>
    </source>
</evidence>
<accession>A0ABW0GNP8</accession>
<dbReference type="InterPro" id="IPR002347">
    <property type="entry name" value="SDR_fam"/>
</dbReference>
<evidence type="ECO:0000256" key="2">
    <source>
        <dbReference type="ARBA" id="ARBA00023002"/>
    </source>
</evidence>
<keyword evidence="2" id="KW-0560">Oxidoreductase</keyword>
<proteinExistence type="inferred from homology"/>
<dbReference type="Pfam" id="PF13561">
    <property type="entry name" value="adh_short_C2"/>
    <property type="match status" value="1"/>
</dbReference>
<organism evidence="3 4">
    <name type="scientific">Aquipuribacter nitratireducens</name>
    <dbReference type="NCBI Taxonomy" id="650104"/>
    <lineage>
        <taxon>Bacteria</taxon>
        <taxon>Bacillati</taxon>
        <taxon>Actinomycetota</taxon>
        <taxon>Actinomycetes</taxon>
        <taxon>Micrococcales</taxon>
        <taxon>Intrasporangiaceae</taxon>
        <taxon>Aquipuribacter</taxon>
    </lineage>
</organism>
<evidence type="ECO:0000256" key="1">
    <source>
        <dbReference type="ARBA" id="ARBA00006484"/>
    </source>
</evidence>
<dbReference type="EMBL" id="JBHSLD010000009">
    <property type="protein sequence ID" value="MFC5381612.1"/>
    <property type="molecule type" value="Genomic_DNA"/>
</dbReference>
<sequence>MLVVGGERGLGRSLVAAFARAGADVAVAYDDARAGSHDDARAAEDDVTRAGRAGLLLPTDLTDPQRCATVVADTVEHLGGLDVLVHAVTGASAAPTLADVRPDTWHRTWSLLVGSVVHLVHAAAPHLTGGGRVLLTAEAPGATVSAVPPLDLAAAGGAVLALGHSLARSLEASGTGVVCVVPLEGTDRAEVAATYVRLAARSGTGAVDAVLAGRPVPL</sequence>
<dbReference type="RefSeq" id="WP_340269543.1">
    <property type="nucleotide sequence ID" value="NZ_JBBEOG010000004.1"/>
</dbReference>
<keyword evidence="4" id="KW-1185">Reference proteome</keyword>
<dbReference type="Proteomes" id="UP001596122">
    <property type="component" value="Unassembled WGS sequence"/>
</dbReference>